<evidence type="ECO:0000256" key="2">
    <source>
        <dbReference type="ARBA" id="ARBA00023264"/>
    </source>
</evidence>
<evidence type="ECO:0000313" key="7">
    <source>
        <dbReference type="Ensembl" id="ENSOSIP00000012939.1"/>
    </source>
</evidence>
<dbReference type="Ensembl" id="ENSOSIT00000013706.1">
    <property type="protein sequence ID" value="ENSOSIP00000012939.1"/>
    <property type="gene ID" value="ENSOSIG00000007409.1"/>
</dbReference>
<evidence type="ECO:0000256" key="4">
    <source>
        <dbReference type="ARBA" id="ARBA00038211"/>
    </source>
</evidence>
<reference evidence="7" key="1">
    <citation type="submission" date="2025-08" db="UniProtKB">
        <authorList>
            <consortium name="Ensembl"/>
        </authorList>
    </citation>
    <scope>IDENTIFICATION</scope>
</reference>
<dbReference type="GO" id="GO:0005737">
    <property type="term" value="C:cytoplasm"/>
    <property type="evidence" value="ECO:0007669"/>
    <property type="project" value="TreeGrafter"/>
</dbReference>
<keyword evidence="8" id="KW-1185">Reference proteome</keyword>
<keyword evidence="1" id="KW-0444">Lipid biosynthesis</keyword>
<dbReference type="Pfam" id="PF01633">
    <property type="entry name" value="Choline_kinase"/>
    <property type="match status" value="1"/>
</dbReference>
<accession>A0A8C7XG27</accession>
<comment type="similarity">
    <text evidence="4">Belongs to the choline/ethanolamine kinase family.</text>
</comment>
<evidence type="ECO:0000256" key="1">
    <source>
        <dbReference type="ARBA" id="ARBA00023209"/>
    </source>
</evidence>
<name>A0A8C7XG27_9TELE</name>
<evidence type="ECO:0000256" key="3">
    <source>
        <dbReference type="ARBA" id="ARBA00037883"/>
    </source>
</evidence>
<evidence type="ECO:0000256" key="5">
    <source>
        <dbReference type="ARBA" id="ARBA00038874"/>
    </source>
</evidence>
<dbReference type="Gene3D" id="3.30.200.20">
    <property type="entry name" value="Phosphorylase Kinase, domain 1"/>
    <property type="match status" value="1"/>
</dbReference>
<evidence type="ECO:0000313" key="8">
    <source>
        <dbReference type="Proteomes" id="UP000694383"/>
    </source>
</evidence>
<dbReference type="GO" id="GO:0004305">
    <property type="term" value="F:ethanolamine kinase activity"/>
    <property type="evidence" value="ECO:0007669"/>
    <property type="project" value="UniProtKB-EC"/>
</dbReference>
<dbReference type="InterPro" id="IPR011009">
    <property type="entry name" value="Kinase-like_dom_sf"/>
</dbReference>
<dbReference type="EC" id="2.7.1.82" evidence="5"/>
<evidence type="ECO:0000256" key="6">
    <source>
        <dbReference type="SAM" id="MobiDB-lite"/>
    </source>
</evidence>
<dbReference type="Proteomes" id="UP000694383">
    <property type="component" value="Unplaced"/>
</dbReference>
<dbReference type="SUPFAM" id="SSF56112">
    <property type="entry name" value="Protein kinase-like (PK-like)"/>
    <property type="match status" value="1"/>
</dbReference>
<dbReference type="AlphaFoldDB" id="A0A8C7XG27"/>
<keyword evidence="1" id="KW-0594">Phospholipid biosynthesis</keyword>
<dbReference type="GO" id="GO:0004103">
    <property type="term" value="F:choline kinase activity"/>
    <property type="evidence" value="ECO:0007669"/>
    <property type="project" value="TreeGrafter"/>
</dbReference>
<dbReference type="Gene3D" id="3.90.1200.10">
    <property type="match status" value="1"/>
</dbReference>
<dbReference type="GO" id="GO:0006646">
    <property type="term" value="P:phosphatidylethanolamine biosynthetic process"/>
    <property type="evidence" value="ECO:0007669"/>
    <property type="project" value="TreeGrafter"/>
</dbReference>
<proteinExistence type="inferred from homology"/>
<sequence>MRFLRTTYDRLFRLSSIVSGLRLSANSPRDDRPTFCPTVHFARKLTMHSTQNAAHRSNGNSEGAEKTGPEPPAGKTPTLLVGNTGSPAEVRRFGNVLDVNDRNIRTPSPLFGANCDDDSEAESFRDGRSDEVDRETKSRAFIWCRDFLSGSWRTIHETDFYISIVSGGLSNQLYLCSLPDHVPCVGEEPRQVLLRIYGAILQNTRMLTDQLADPAISAEIAIKMARFHKMVMPFNKEPKWLFGSLNKYMDQVMNISFVREAHLKKYKKLMRLDLPAELENLRKLLAATPSPVVFCHNDVQEGNVLDLKDKDGNSTDRLMLIDFEYSSYNYRGFDFGNHFCEWMYDYTFDEWPFFKATPKNYPSREQQLLFIRSYLGEYDNNSEVGVDRTQIEEDMIIEANRYALASHFLWGLWSIIQAKLSKIEFGYMDYAQVRFDAYFKQKKLFS</sequence>
<feature type="region of interest" description="Disordered" evidence="6">
    <location>
        <begin position="48"/>
        <end position="86"/>
    </location>
</feature>
<feature type="region of interest" description="Disordered" evidence="6">
    <location>
        <begin position="108"/>
        <end position="129"/>
    </location>
</feature>
<dbReference type="PANTHER" id="PTHR22603">
    <property type="entry name" value="CHOLINE/ETHANOALAMINE KINASE"/>
    <property type="match status" value="1"/>
</dbReference>
<comment type="pathway">
    <text evidence="3">Phospholipid metabolism; phosphatidylethanolamine biosynthesis; phosphatidylethanolamine from ethanolamine: step 1/3.</text>
</comment>
<organism evidence="7 8">
    <name type="scientific">Oryzias sinensis</name>
    <name type="common">Chinese medaka</name>
    <dbReference type="NCBI Taxonomy" id="183150"/>
    <lineage>
        <taxon>Eukaryota</taxon>
        <taxon>Metazoa</taxon>
        <taxon>Chordata</taxon>
        <taxon>Craniata</taxon>
        <taxon>Vertebrata</taxon>
        <taxon>Euteleostomi</taxon>
        <taxon>Actinopterygii</taxon>
        <taxon>Neopterygii</taxon>
        <taxon>Teleostei</taxon>
        <taxon>Neoteleostei</taxon>
        <taxon>Acanthomorphata</taxon>
        <taxon>Ovalentaria</taxon>
        <taxon>Atherinomorphae</taxon>
        <taxon>Beloniformes</taxon>
        <taxon>Adrianichthyidae</taxon>
        <taxon>Oryziinae</taxon>
        <taxon>Oryzias</taxon>
    </lineage>
</organism>
<protein>
    <recommendedName>
        <fullName evidence="5">ethanolamine kinase</fullName>
        <ecNumber evidence="5">2.7.1.82</ecNumber>
    </recommendedName>
</protein>
<keyword evidence="2" id="KW-1208">Phospholipid metabolism</keyword>
<keyword evidence="1" id="KW-0443">Lipid metabolism</keyword>
<dbReference type="CDD" id="cd05156">
    <property type="entry name" value="ChoK_euk"/>
    <property type="match status" value="1"/>
</dbReference>
<reference evidence="7" key="2">
    <citation type="submission" date="2025-09" db="UniProtKB">
        <authorList>
            <consortium name="Ensembl"/>
        </authorList>
    </citation>
    <scope>IDENTIFICATION</scope>
</reference>
<feature type="compositionally biased region" description="Polar residues" evidence="6">
    <location>
        <begin position="48"/>
        <end position="61"/>
    </location>
</feature>
<dbReference type="PANTHER" id="PTHR22603:SF101">
    <property type="entry name" value="CHOLINE KINASE BETA"/>
    <property type="match status" value="1"/>
</dbReference>
<dbReference type="GeneTree" id="ENSGT00950000182939"/>